<accession>A0A498K3F3</accession>
<organism evidence="1 2">
    <name type="scientific">Malus domestica</name>
    <name type="common">Apple</name>
    <name type="synonym">Pyrus malus</name>
    <dbReference type="NCBI Taxonomy" id="3750"/>
    <lineage>
        <taxon>Eukaryota</taxon>
        <taxon>Viridiplantae</taxon>
        <taxon>Streptophyta</taxon>
        <taxon>Embryophyta</taxon>
        <taxon>Tracheophyta</taxon>
        <taxon>Spermatophyta</taxon>
        <taxon>Magnoliopsida</taxon>
        <taxon>eudicotyledons</taxon>
        <taxon>Gunneridae</taxon>
        <taxon>Pentapetalae</taxon>
        <taxon>rosids</taxon>
        <taxon>fabids</taxon>
        <taxon>Rosales</taxon>
        <taxon>Rosaceae</taxon>
        <taxon>Amygdaloideae</taxon>
        <taxon>Maleae</taxon>
        <taxon>Malus</taxon>
    </lineage>
</organism>
<evidence type="ECO:0000313" key="2">
    <source>
        <dbReference type="Proteomes" id="UP000290289"/>
    </source>
</evidence>
<keyword evidence="2" id="KW-1185">Reference proteome</keyword>
<evidence type="ECO:0000313" key="1">
    <source>
        <dbReference type="EMBL" id="RXH99791.1"/>
    </source>
</evidence>
<dbReference type="EMBL" id="RDQH01000331">
    <property type="protein sequence ID" value="RXH99791.1"/>
    <property type="molecule type" value="Genomic_DNA"/>
</dbReference>
<dbReference type="AlphaFoldDB" id="A0A498K3F3"/>
<dbReference type="STRING" id="3750.A0A498K3F3"/>
<sequence>MEWHYGTLLIQGEHGQSQHGARRSPRRRHPNITLQGFDLSVLVFARDSDCVPEDGSVKDNPVLQCLDRLSQLNCSQNRQTEDELVDLLVKFTELCNSKGSGNAAIASRNGVRCEQAVVLALRALASLQHDLQSREAFRIRGGPSILVVMVLLLLLRLQQVNEVIKELFMELKIDELILRVLSVKRESALRVCTMLYRFSLTPDDNRVLASQESS</sequence>
<gene>
    <name evidence="1" type="ORF">DVH24_021593</name>
</gene>
<name>A0A498K3F3_MALDO</name>
<protein>
    <submittedName>
        <fullName evidence="1">Uncharacterized protein</fullName>
    </submittedName>
</protein>
<comment type="caution">
    <text evidence="1">The sequence shown here is derived from an EMBL/GenBank/DDBJ whole genome shotgun (WGS) entry which is preliminary data.</text>
</comment>
<proteinExistence type="predicted"/>
<dbReference type="Proteomes" id="UP000290289">
    <property type="component" value="Chromosome 5"/>
</dbReference>
<reference evidence="1 2" key="1">
    <citation type="submission" date="2018-10" db="EMBL/GenBank/DDBJ databases">
        <title>A high-quality apple genome assembly.</title>
        <authorList>
            <person name="Hu J."/>
        </authorList>
    </citation>
    <scope>NUCLEOTIDE SEQUENCE [LARGE SCALE GENOMIC DNA]</scope>
    <source>
        <strain evidence="2">cv. HFTH1</strain>
        <tissue evidence="1">Young leaf</tissue>
    </source>
</reference>